<evidence type="ECO:0000256" key="7">
    <source>
        <dbReference type="ARBA" id="ARBA00023170"/>
    </source>
</evidence>
<dbReference type="InterPro" id="IPR017452">
    <property type="entry name" value="GPCR_Rhodpsn_7TM"/>
</dbReference>
<evidence type="ECO:0000256" key="6">
    <source>
        <dbReference type="ARBA" id="ARBA00023157"/>
    </source>
</evidence>
<evidence type="ECO:0000256" key="4">
    <source>
        <dbReference type="ARBA" id="ARBA00023040"/>
    </source>
</evidence>
<feature type="domain" description="G-protein coupled receptors family 1 profile" evidence="13">
    <location>
        <begin position="74"/>
        <end position="338"/>
    </location>
</feature>
<dbReference type="Proteomes" id="UP001176940">
    <property type="component" value="Unassembled WGS sequence"/>
</dbReference>
<feature type="transmembrane region" description="Helical" evidence="12">
    <location>
        <begin position="174"/>
        <end position="196"/>
    </location>
</feature>
<dbReference type="SUPFAM" id="SSF81321">
    <property type="entry name" value="Family A G protein-coupled receptor-like"/>
    <property type="match status" value="1"/>
</dbReference>
<dbReference type="PRINTS" id="PR00237">
    <property type="entry name" value="GPCRRHODOPSN"/>
</dbReference>
<organism evidence="14 15">
    <name type="scientific">Ranitomeya imitator</name>
    <name type="common">mimic poison frog</name>
    <dbReference type="NCBI Taxonomy" id="111125"/>
    <lineage>
        <taxon>Eukaryota</taxon>
        <taxon>Metazoa</taxon>
        <taxon>Chordata</taxon>
        <taxon>Craniata</taxon>
        <taxon>Vertebrata</taxon>
        <taxon>Euteleostomi</taxon>
        <taxon>Amphibia</taxon>
        <taxon>Batrachia</taxon>
        <taxon>Anura</taxon>
        <taxon>Neobatrachia</taxon>
        <taxon>Hyloidea</taxon>
        <taxon>Dendrobatidae</taxon>
        <taxon>Dendrobatinae</taxon>
        <taxon>Ranitomeya</taxon>
    </lineage>
</organism>
<evidence type="ECO:0000256" key="10">
    <source>
        <dbReference type="RuleBase" id="RU000688"/>
    </source>
</evidence>
<evidence type="ECO:0000256" key="12">
    <source>
        <dbReference type="SAM" id="Phobius"/>
    </source>
</evidence>
<comment type="similarity">
    <text evidence="10">Belongs to the G-protein coupled receptor 1 family.</text>
</comment>
<dbReference type="Gene3D" id="1.20.1070.10">
    <property type="entry name" value="Rhodopsin 7-helix transmembrane proteins"/>
    <property type="match status" value="1"/>
</dbReference>
<feature type="transmembrane region" description="Helical" evidence="12">
    <location>
        <begin position="228"/>
        <end position="249"/>
    </location>
</feature>
<feature type="transmembrane region" description="Helical" evidence="12">
    <location>
        <begin position="95"/>
        <end position="115"/>
    </location>
</feature>
<dbReference type="PANTHER" id="PTHR24238:SF74">
    <property type="entry name" value="PROKINETICIN RECEPTOR 2"/>
    <property type="match status" value="1"/>
</dbReference>
<keyword evidence="4 10" id="KW-0297">G-protein coupled receptor</keyword>
<feature type="compositionally biased region" description="Polar residues" evidence="11">
    <location>
        <begin position="14"/>
        <end position="28"/>
    </location>
</feature>
<evidence type="ECO:0000256" key="3">
    <source>
        <dbReference type="ARBA" id="ARBA00022989"/>
    </source>
</evidence>
<evidence type="ECO:0000313" key="14">
    <source>
        <dbReference type="EMBL" id="CAJ0944185.1"/>
    </source>
</evidence>
<evidence type="ECO:0000256" key="11">
    <source>
        <dbReference type="SAM" id="MobiDB-lite"/>
    </source>
</evidence>
<sequence length="392" mass="44461">MSQKAFGKAKIQEQGEQTNTSSSTSMADSWNRSLEDSYFLLEEEGPKKSENVLFVVRLFIGVTLVCVILICGGGNLFFILNLVMYKSMQNVTNILIANLAVSDLLVAVICCPFEIDYYVVREQSWEFGHIICSSVIYLRMLSLYVSTNALLAIAIDRYLVILHPLKPRMKLQTACGVLVLIWLSATVIAAPAAYFATETVFDAPRESGGKVFCGQIWPADRAVYYKSYSLFLLAVEFIIPVFIMSMCYVRICHELWFKSLPGEQTQQLRNRLQARRKSVLVLVAVLSAYVLCWSPFYSYAIVRDFFPALLLRERYAIALYYIVECIAISNSIINTLCFVTGKNQAKCCFTILINPYKVYRKEEASKEFSPCKVSLAILFITSMQRSLLTMDF</sequence>
<dbReference type="Pfam" id="PF00001">
    <property type="entry name" value="7tm_1"/>
    <property type="match status" value="1"/>
</dbReference>
<comment type="caution">
    <text evidence="14">The sequence shown here is derived from an EMBL/GenBank/DDBJ whole genome shotgun (WGS) entry which is preliminary data.</text>
</comment>
<dbReference type="EMBL" id="CAUEEQ010022132">
    <property type="protein sequence ID" value="CAJ0944185.1"/>
    <property type="molecule type" value="Genomic_DNA"/>
</dbReference>
<keyword evidence="6" id="KW-1015">Disulfide bond</keyword>
<keyword evidence="5 12" id="KW-0472">Membrane</keyword>
<dbReference type="PROSITE" id="PS50262">
    <property type="entry name" value="G_PROTEIN_RECEP_F1_2"/>
    <property type="match status" value="1"/>
</dbReference>
<keyword evidence="7 10" id="KW-0675">Receptor</keyword>
<evidence type="ECO:0000256" key="8">
    <source>
        <dbReference type="ARBA" id="ARBA00023180"/>
    </source>
</evidence>
<evidence type="ECO:0000259" key="13">
    <source>
        <dbReference type="PROSITE" id="PS50262"/>
    </source>
</evidence>
<dbReference type="CDD" id="cd15204">
    <property type="entry name" value="7tmA_prokineticin-R"/>
    <property type="match status" value="1"/>
</dbReference>
<feature type="region of interest" description="Disordered" evidence="11">
    <location>
        <begin position="1"/>
        <end position="28"/>
    </location>
</feature>
<keyword evidence="2 10" id="KW-0812">Transmembrane</keyword>
<comment type="subcellular location">
    <subcellularLocation>
        <location evidence="1">Membrane</location>
        <topology evidence="1">Multi-pass membrane protein</topology>
    </subcellularLocation>
</comment>
<evidence type="ECO:0000256" key="1">
    <source>
        <dbReference type="ARBA" id="ARBA00004141"/>
    </source>
</evidence>
<evidence type="ECO:0000256" key="9">
    <source>
        <dbReference type="ARBA" id="ARBA00023224"/>
    </source>
</evidence>
<feature type="transmembrane region" description="Helical" evidence="12">
    <location>
        <begin position="279"/>
        <end position="297"/>
    </location>
</feature>
<keyword evidence="3 12" id="KW-1133">Transmembrane helix</keyword>
<feature type="transmembrane region" description="Helical" evidence="12">
    <location>
        <begin position="317"/>
        <end position="339"/>
    </location>
</feature>
<feature type="transmembrane region" description="Helical" evidence="12">
    <location>
        <begin position="127"/>
        <end position="153"/>
    </location>
</feature>
<dbReference type="PROSITE" id="PS00237">
    <property type="entry name" value="G_PROTEIN_RECEP_F1_1"/>
    <property type="match status" value="1"/>
</dbReference>
<accession>A0ABN9LKD9</accession>
<name>A0ABN9LKD9_9NEOB</name>
<gene>
    <name evidence="14" type="ORF">RIMI_LOCUS10290726</name>
</gene>
<keyword evidence="9 10" id="KW-0807">Transducer</keyword>
<keyword evidence="15" id="KW-1185">Reference proteome</keyword>
<reference evidence="14" key="1">
    <citation type="submission" date="2023-07" db="EMBL/GenBank/DDBJ databases">
        <authorList>
            <person name="Stuckert A."/>
        </authorList>
    </citation>
    <scope>NUCLEOTIDE SEQUENCE</scope>
</reference>
<evidence type="ECO:0000256" key="5">
    <source>
        <dbReference type="ARBA" id="ARBA00023136"/>
    </source>
</evidence>
<protein>
    <recommendedName>
        <fullName evidence="13">G-protein coupled receptors family 1 profile domain-containing protein</fullName>
    </recommendedName>
</protein>
<evidence type="ECO:0000313" key="15">
    <source>
        <dbReference type="Proteomes" id="UP001176940"/>
    </source>
</evidence>
<proteinExistence type="inferred from homology"/>
<feature type="transmembrane region" description="Helical" evidence="12">
    <location>
        <begin position="58"/>
        <end position="83"/>
    </location>
</feature>
<evidence type="ECO:0000256" key="2">
    <source>
        <dbReference type="ARBA" id="ARBA00022692"/>
    </source>
</evidence>
<keyword evidence="8" id="KW-0325">Glycoprotein</keyword>
<dbReference type="PANTHER" id="PTHR24238">
    <property type="entry name" value="G-PROTEIN COUPLED RECEPTOR"/>
    <property type="match status" value="1"/>
</dbReference>
<dbReference type="InterPro" id="IPR000276">
    <property type="entry name" value="GPCR_Rhodpsn"/>
</dbReference>